<dbReference type="Pfam" id="PF07715">
    <property type="entry name" value="Plug"/>
    <property type="match status" value="1"/>
</dbReference>
<proteinExistence type="predicted"/>
<comment type="caution">
    <text evidence="3">The sequence shown here is derived from an EMBL/GenBank/DDBJ whole genome shotgun (WGS) entry which is preliminary data.</text>
</comment>
<evidence type="ECO:0000313" key="4">
    <source>
        <dbReference type="EMBL" id="TDW59862.1"/>
    </source>
</evidence>
<evidence type="ECO:0000313" key="6">
    <source>
        <dbReference type="Proteomes" id="UP000295058"/>
    </source>
</evidence>
<keyword evidence="4" id="KW-0675">Receptor</keyword>
<protein>
    <submittedName>
        <fullName evidence="4">Outer membrane receptor protein involved in Fe transport</fullName>
    </submittedName>
</protein>
<keyword evidence="1" id="KW-0732">Signal</keyword>
<dbReference type="OrthoDB" id="9766643at2"/>
<dbReference type="EMBL" id="SODO01000004">
    <property type="protein sequence ID" value="TDW59862.1"/>
    <property type="molecule type" value="Genomic_DNA"/>
</dbReference>
<reference evidence="4 6" key="2">
    <citation type="submission" date="2019-03" db="EMBL/GenBank/DDBJ databases">
        <title>Genomic Encyclopedia of Archaeal and Bacterial Type Strains, Phase II (KMG-II): from individual species to whole genera.</title>
        <authorList>
            <person name="Goeker M."/>
        </authorList>
    </citation>
    <scope>NUCLEOTIDE SEQUENCE [LARGE SCALE GENOMIC DNA]</scope>
    <source>
        <strain evidence="4 6">DSM 15594</strain>
    </source>
</reference>
<dbReference type="InterPro" id="IPR012910">
    <property type="entry name" value="Plug_dom"/>
</dbReference>
<evidence type="ECO:0000256" key="1">
    <source>
        <dbReference type="SAM" id="SignalP"/>
    </source>
</evidence>
<dbReference type="SUPFAM" id="SSF56935">
    <property type="entry name" value="Porins"/>
    <property type="match status" value="1"/>
</dbReference>
<dbReference type="AlphaFoldDB" id="A0A235CKG9"/>
<evidence type="ECO:0000313" key="3">
    <source>
        <dbReference type="EMBL" id="OYD25081.1"/>
    </source>
</evidence>
<dbReference type="Proteomes" id="UP000295058">
    <property type="component" value="Unassembled WGS sequence"/>
</dbReference>
<evidence type="ECO:0000259" key="2">
    <source>
        <dbReference type="Pfam" id="PF07715"/>
    </source>
</evidence>
<dbReference type="RefSeq" id="WP_094277929.1">
    <property type="nucleotide sequence ID" value="NZ_NQJF01000005.1"/>
</dbReference>
<feature type="signal peptide" evidence="1">
    <location>
        <begin position="1"/>
        <end position="32"/>
    </location>
</feature>
<feature type="chain" id="PRO_5013280225" evidence="1">
    <location>
        <begin position="33"/>
        <end position="838"/>
    </location>
</feature>
<dbReference type="Proteomes" id="UP000243640">
    <property type="component" value="Unassembled WGS sequence"/>
</dbReference>
<dbReference type="InterPro" id="IPR037066">
    <property type="entry name" value="Plug_dom_sf"/>
</dbReference>
<keyword evidence="6" id="KW-1185">Reference proteome</keyword>
<dbReference type="Gene3D" id="2.170.130.10">
    <property type="entry name" value="TonB-dependent receptor, plug domain"/>
    <property type="match status" value="1"/>
</dbReference>
<reference evidence="3 5" key="1">
    <citation type="submission" date="2017-08" db="EMBL/GenBank/DDBJ databases">
        <title>Draft Genome Sequence of the Marine Bacterium Oceanimonas baumannii ATCC 700832.</title>
        <authorList>
            <person name="Mcclelland W.D."/>
            <person name="Brennan M.A."/>
            <person name="Trachtenberg A.M."/>
            <person name="Maclea K.S."/>
        </authorList>
    </citation>
    <scope>NUCLEOTIDE SEQUENCE [LARGE SCALE GENOMIC DNA]</scope>
    <source>
        <strain evidence="3 5">ATCC 700832</strain>
    </source>
</reference>
<name>A0A235CKG9_9GAMM</name>
<organism evidence="3 5">
    <name type="scientific">Oceanimonas baumannii</name>
    <dbReference type="NCBI Taxonomy" id="129578"/>
    <lineage>
        <taxon>Bacteria</taxon>
        <taxon>Pseudomonadati</taxon>
        <taxon>Pseudomonadota</taxon>
        <taxon>Gammaproteobacteria</taxon>
        <taxon>Aeromonadales</taxon>
        <taxon>Aeromonadaceae</taxon>
        <taxon>Oceanimonas</taxon>
    </lineage>
</organism>
<dbReference type="EMBL" id="NQJF01000005">
    <property type="protein sequence ID" value="OYD25081.1"/>
    <property type="molecule type" value="Genomic_DNA"/>
</dbReference>
<evidence type="ECO:0000313" key="5">
    <source>
        <dbReference type="Proteomes" id="UP000243640"/>
    </source>
</evidence>
<gene>
    <name evidence="3" type="ORF">B6S09_07780</name>
    <name evidence="4" type="ORF">LY04_01505</name>
</gene>
<accession>A0A235CKG9</accession>
<feature type="domain" description="TonB-dependent receptor plug" evidence="2">
    <location>
        <begin position="56"/>
        <end position="187"/>
    </location>
</feature>
<sequence>MEITNVDKVYRYTSTWLPVSLLWLAVSPHAPAQECGGYTGEKCTTLPHVLVTSSEEKSATGVQSITEERIAELPTGAGNLADLMKINPAVDVSRHGKSSASSAVMRPEEFSFHGQPFYQNLFMIDGIDTGSDLNPGSNNDVFSTPSLSDVVGGSSPQGYYLNVDLLEQVDIYDSNIPASFGGFTGGVVNARMKRFNGKNSLSLHYGIERDEWESFHVTEKDRQKFEQASGINAEFTPDYRKNNYQLSLQQGLGTNTGLALGLSRRESSFSQNYTDALGQQQPVDYQDSINNLHGRIDYTGFNNLEIGTSLRLSEREHDGITSPRYADRFSKSHRGIGIGSNLEYRFQEHLITLDTSVDMLSDTMKAASRTFEEHESREGTLARQTGGFGDVEQQQTRISLAPKWQLPEWQWGNSHHQLTLGGNLSHTRSYYERPEDVEFFSYACVTDASGANGCADQNGNGISDEGDEYLQRDATYGAGKVSLNYVSTAIYLDQKSQWHNWSLRYGLRADHNNWLKSWDLAPRFSADWDLLGDGNTRLQFGANRYYGRSFLRYAVNDAVRSWNSMRFYNKNGDVVREITYDDRSAAQNLETPYADEFMLGWVQHLGPVDGQLKLVRRESEKEIIRKKNNEGLYAYVNSATGITNSLTLEFDHERHPLELAGTSTVARLGFNWKNSTSSLQGNSTLNNGGGYDDALTADKVYYQGRLVSLDELPAWDYNTPFSARLTTITQFPAARVTWSNFLHYRQGSTQARDSGDNWQDSSNTRYDIYEDVTLDSLMTLDSRLQWRPQLLSSVEGYLMFEVSNLFDEVIDTSTSRLDALNGNFSAGRKFWLEAGMKF</sequence>